<dbReference type="Proteomes" id="UP000187203">
    <property type="component" value="Unassembled WGS sequence"/>
</dbReference>
<dbReference type="OrthoDB" id="764172at2759"/>
<evidence type="ECO:0000313" key="6">
    <source>
        <dbReference type="EMBL" id="OMP10394.1"/>
    </source>
</evidence>
<evidence type="ECO:0000313" key="7">
    <source>
        <dbReference type="Proteomes" id="UP000187203"/>
    </source>
</evidence>
<evidence type="ECO:0000259" key="5">
    <source>
        <dbReference type="SMART" id="SM00856"/>
    </source>
</evidence>
<dbReference type="Pfam" id="PF04043">
    <property type="entry name" value="PMEI"/>
    <property type="match status" value="1"/>
</dbReference>
<feature type="domain" description="Pectinesterase inhibitor" evidence="5">
    <location>
        <begin position="32"/>
        <end position="179"/>
    </location>
</feature>
<dbReference type="AlphaFoldDB" id="A0A1R3KTG2"/>
<sequence>MASFAKCLLIATSLVIILFINPSAAKPSTANVTNADINSICNKTLAPSFCYRVLTNQTLHANETTLFGLANISINIALASANETQFAILPLIKQAKNFTEREAYTLCSHNYKEAAVAVRDAQRLLAKHNYRGMRISALSAVEEAKACENHVKSPAVCSRSPLHDKNRDFKRYCNIIWAISNRLVQ</sequence>
<dbReference type="PANTHER" id="PTHR36710:SF4">
    <property type="entry name" value="PLANT INVERTASE_PECTIN METHYLESTERASE INHIBITOR SUPERFAMILY PROTEIN"/>
    <property type="match status" value="1"/>
</dbReference>
<dbReference type="GO" id="GO:0046910">
    <property type="term" value="F:pectinesterase inhibitor activity"/>
    <property type="evidence" value="ECO:0007669"/>
    <property type="project" value="InterPro"/>
</dbReference>
<dbReference type="EMBL" id="AWUE01011852">
    <property type="protein sequence ID" value="OMP10394.1"/>
    <property type="molecule type" value="Genomic_DNA"/>
</dbReference>
<dbReference type="InterPro" id="IPR052421">
    <property type="entry name" value="PCW_Enzyme_Inhibitor"/>
</dbReference>
<proteinExistence type="inferred from homology"/>
<reference evidence="7" key="1">
    <citation type="submission" date="2013-09" db="EMBL/GenBank/DDBJ databases">
        <title>Corchorus olitorius genome sequencing.</title>
        <authorList>
            <person name="Alam M."/>
            <person name="Haque M.S."/>
            <person name="Islam M.S."/>
            <person name="Emdad E.M."/>
            <person name="Islam M.M."/>
            <person name="Ahmed B."/>
            <person name="Halim A."/>
            <person name="Hossen Q.M.M."/>
            <person name="Hossain M.Z."/>
            <person name="Ahmed R."/>
            <person name="Khan M.M."/>
            <person name="Islam R."/>
            <person name="Rashid M.M."/>
            <person name="Khan S.A."/>
            <person name="Rahman M.S."/>
            <person name="Alam M."/>
            <person name="Yahiya A.S."/>
            <person name="Khan M.S."/>
            <person name="Azam M.S."/>
            <person name="Haque T."/>
            <person name="Lashkar M.Z.H."/>
            <person name="Akhand A.I."/>
            <person name="Morshed G."/>
            <person name="Roy S."/>
            <person name="Uddin K.S."/>
            <person name="Rabeya T."/>
            <person name="Hossain A.S."/>
            <person name="Chowdhury A."/>
            <person name="Snigdha A.R."/>
            <person name="Mortoza M.S."/>
            <person name="Matin S.A."/>
            <person name="Hoque S.M.E."/>
            <person name="Islam M.K."/>
            <person name="Roy D.K."/>
            <person name="Haider R."/>
            <person name="Moosa M.M."/>
            <person name="Elias S.M."/>
            <person name="Hasan A.M."/>
            <person name="Jahan S."/>
            <person name="Shafiuddin M."/>
            <person name="Mahmood N."/>
            <person name="Shommy N.S."/>
        </authorList>
    </citation>
    <scope>NUCLEOTIDE SEQUENCE [LARGE SCALE GENOMIC DNA]</scope>
    <source>
        <strain evidence="7">cv. O-4</strain>
    </source>
</reference>
<keyword evidence="1 4" id="KW-0732">Signal</keyword>
<comment type="similarity">
    <text evidence="3">Belongs to the PMEI family.</text>
</comment>
<dbReference type="Gene3D" id="1.20.140.40">
    <property type="entry name" value="Invertase/pectin methylesterase inhibitor family protein"/>
    <property type="match status" value="1"/>
</dbReference>
<dbReference type="CDD" id="cd15797">
    <property type="entry name" value="PMEI"/>
    <property type="match status" value="1"/>
</dbReference>
<keyword evidence="2" id="KW-1015">Disulfide bond</keyword>
<evidence type="ECO:0000256" key="4">
    <source>
        <dbReference type="SAM" id="SignalP"/>
    </source>
</evidence>
<name>A0A1R3KTG2_9ROSI</name>
<evidence type="ECO:0000256" key="1">
    <source>
        <dbReference type="ARBA" id="ARBA00022729"/>
    </source>
</evidence>
<feature type="signal peptide" evidence="4">
    <location>
        <begin position="1"/>
        <end position="25"/>
    </location>
</feature>
<dbReference type="NCBIfam" id="TIGR01614">
    <property type="entry name" value="PME_inhib"/>
    <property type="match status" value="1"/>
</dbReference>
<dbReference type="PANTHER" id="PTHR36710">
    <property type="entry name" value="PECTINESTERASE INHIBITOR-LIKE"/>
    <property type="match status" value="1"/>
</dbReference>
<protein>
    <submittedName>
        <fullName evidence="6">Pectinesterase inhibitor</fullName>
    </submittedName>
</protein>
<dbReference type="SMART" id="SM00856">
    <property type="entry name" value="PMEI"/>
    <property type="match status" value="1"/>
</dbReference>
<feature type="chain" id="PRO_5010196194" evidence="4">
    <location>
        <begin position="26"/>
        <end position="185"/>
    </location>
</feature>
<dbReference type="SUPFAM" id="SSF101148">
    <property type="entry name" value="Plant invertase/pectin methylesterase inhibitor"/>
    <property type="match status" value="1"/>
</dbReference>
<dbReference type="InterPro" id="IPR006501">
    <property type="entry name" value="Pectinesterase_inhib_dom"/>
</dbReference>
<accession>A0A1R3KTG2</accession>
<organism evidence="6 7">
    <name type="scientific">Corchorus olitorius</name>
    <dbReference type="NCBI Taxonomy" id="93759"/>
    <lineage>
        <taxon>Eukaryota</taxon>
        <taxon>Viridiplantae</taxon>
        <taxon>Streptophyta</taxon>
        <taxon>Embryophyta</taxon>
        <taxon>Tracheophyta</taxon>
        <taxon>Spermatophyta</taxon>
        <taxon>Magnoliopsida</taxon>
        <taxon>eudicotyledons</taxon>
        <taxon>Gunneridae</taxon>
        <taxon>Pentapetalae</taxon>
        <taxon>rosids</taxon>
        <taxon>malvids</taxon>
        <taxon>Malvales</taxon>
        <taxon>Malvaceae</taxon>
        <taxon>Grewioideae</taxon>
        <taxon>Apeibeae</taxon>
        <taxon>Corchorus</taxon>
    </lineage>
</organism>
<gene>
    <name evidence="6" type="ORF">COLO4_04546</name>
</gene>
<comment type="caution">
    <text evidence="6">The sequence shown here is derived from an EMBL/GenBank/DDBJ whole genome shotgun (WGS) entry which is preliminary data.</text>
</comment>
<evidence type="ECO:0000256" key="3">
    <source>
        <dbReference type="ARBA" id="ARBA00038471"/>
    </source>
</evidence>
<dbReference type="InterPro" id="IPR034086">
    <property type="entry name" value="PMEI_plant"/>
</dbReference>
<evidence type="ECO:0000256" key="2">
    <source>
        <dbReference type="ARBA" id="ARBA00023157"/>
    </source>
</evidence>
<keyword evidence="7" id="KW-1185">Reference proteome</keyword>
<dbReference type="InterPro" id="IPR035513">
    <property type="entry name" value="Invertase/methylesterase_inhib"/>
</dbReference>